<keyword evidence="3" id="KW-0479">Metal-binding</keyword>
<dbReference type="SMART" id="SM00474">
    <property type="entry name" value="35EXOc"/>
    <property type="match status" value="1"/>
</dbReference>
<keyword evidence="5 13" id="KW-0269">Exonuclease</keyword>
<evidence type="ECO:0000256" key="6">
    <source>
        <dbReference type="ARBA" id="ARBA00022842"/>
    </source>
</evidence>
<organism evidence="13">
    <name type="scientific">Lygus hesperus</name>
    <name type="common">Western plant bug</name>
    <dbReference type="NCBI Taxonomy" id="30085"/>
    <lineage>
        <taxon>Eukaryota</taxon>
        <taxon>Metazoa</taxon>
        <taxon>Ecdysozoa</taxon>
        <taxon>Arthropoda</taxon>
        <taxon>Hexapoda</taxon>
        <taxon>Insecta</taxon>
        <taxon>Pterygota</taxon>
        <taxon>Neoptera</taxon>
        <taxon>Paraneoptera</taxon>
        <taxon>Hemiptera</taxon>
        <taxon>Heteroptera</taxon>
        <taxon>Panheteroptera</taxon>
        <taxon>Cimicomorpha</taxon>
        <taxon>Miridae</taxon>
        <taxon>Mirini</taxon>
        <taxon>Lygus</taxon>
    </lineage>
</organism>
<dbReference type="InterPro" id="IPR036397">
    <property type="entry name" value="RNaseH_sf"/>
</dbReference>
<dbReference type="AlphaFoldDB" id="A0A0A9X2Z1"/>
<dbReference type="GO" id="GO:0005634">
    <property type="term" value="C:nucleus"/>
    <property type="evidence" value="ECO:0007669"/>
    <property type="project" value="UniProtKB-SubCell"/>
</dbReference>
<dbReference type="PANTHER" id="PTHR13620:SF109">
    <property type="entry name" value="3'-5' EXONUCLEASE"/>
    <property type="match status" value="1"/>
</dbReference>
<sequence>MFSGMDEDDEIEFPEWMIQCSQAAKVVQTKTSEGRNLEQVQGSSSSGFKTRSPIISSFSEVNEKNQRTAAPRVSQDDAVSSLQHVSDVAFECERLLNSAPSLQEPLLLGLDLDWPSTYAAIIAKTNTIHLCYGENHCLLFEVLHVKKLPLVFIKLIKHPNVRLLGHNIIEDLLKLGKDFNIDVKQVIASNLILSSVEQKLSCKHRWSYQKTQVNHGEEERFEPFTCEPDIDTTAQFRGRIKYCSSFEDCAAFSEEILIRADHCDQLPLGFDLEWPFRYGQGSGKVALIQICPDESICYIFHVFYLKSLPKALILLLRHPKVRLTGLNIANDIRKLGRDFKIDLSDVLANNLIELCTLANKKLHCSHRWSLARLVVNQLKIYLDKGPVRVSNWANKDLTKRQVAYAATDAYVSLLCYLKLNSIQDA</sequence>
<keyword evidence="4" id="KW-0378">Hydrolase</keyword>
<evidence type="ECO:0000256" key="2">
    <source>
        <dbReference type="ARBA" id="ARBA00022722"/>
    </source>
</evidence>
<keyword evidence="6" id="KW-0460">Magnesium</keyword>
<dbReference type="InterPro" id="IPR012337">
    <property type="entry name" value="RNaseH-like_sf"/>
</dbReference>
<evidence type="ECO:0000256" key="3">
    <source>
        <dbReference type="ARBA" id="ARBA00022723"/>
    </source>
</evidence>
<evidence type="ECO:0000256" key="10">
    <source>
        <dbReference type="ARBA" id="ARBA00042761"/>
    </source>
</evidence>
<evidence type="ECO:0000256" key="4">
    <source>
        <dbReference type="ARBA" id="ARBA00022801"/>
    </source>
</evidence>
<keyword evidence="7" id="KW-0539">Nucleus</keyword>
<evidence type="ECO:0000256" key="11">
    <source>
        <dbReference type="ARBA" id="ARBA00045901"/>
    </source>
</evidence>
<evidence type="ECO:0000259" key="12">
    <source>
        <dbReference type="SMART" id="SM00474"/>
    </source>
</evidence>
<reference evidence="13" key="2">
    <citation type="submission" date="2014-07" db="EMBL/GenBank/DDBJ databases">
        <authorList>
            <person name="Hull J."/>
        </authorList>
    </citation>
    <scope>NUCLEOTIDE SEQUENCE</scope>
</reference>
<comment type="similarity">
    <text evidence="8">Belongs to the WRNexo family.</text>
</comment>
<evidence type="ECO:0000256" key="7">
    <source>
        <dbReference type="ARBA" id="ARBA00023242"/>
    </source>
</evidence>
<evidence type="ECO:0000313" key="13">
    <source>
        <dbReference type="EMBL" id="JAG13118.1"/>
    </source>
</evidence>
<dbReference type="GO" id="GO:0003676">
    <property type="term" value="F:nucleic acid binding"/>
    <property type="evidence" value="ECO:0007669"/>
    <property type="project" value="InterPro"/>
</dbReference>
<dbReference type="EMBL" id="GBHO01030486">
    <property type="protein sequence ID" value="JAG13118.1"/>
    <property type="molecule type" value="Transcribed_RNA"/>
</dbReference>
<dbReference type="InterPro" id="IPR051132">
    <property type="entry name" value="3-5_Exonuclease_domain"/>
</dbReference>
<dbReference type="SUPFAM" id="SSF53098">
    <property type="entry name" value="Ribonuclease H-like"/>
    <property type="match status" value="2"/>
</dbReference>
<evidence type="ECO:0000256" key="9">
    <source>
        <dbReference type="ARBA" id="ARBA00040531"/>
    </source>
</evidence>
<accession>A0A0A9X2Z1</accession>
<evidence type="ECO:0000256" key="8">
    <source>
        <dbReference type="ARBA" id="ARBA00037949"/>
    </source>
</evidence>
<comment type="subcellular location">
    <subcellularLocation>
        <location evidence="1">Nucleus</location>
    </subcellularLocation>
</comment>
<evidence type="ECO:0000256" key="5">
    <source>
        <dbReference type="ARBA" id="ARBA00022839"/>
    </source>
</evidence>
<dbReference type="Pfam" id="PF01612">
    <property type="entry name" value="DNA_pol_A_exo1"/>
    <property type="match status" value="1"/>
</dbReference>
<dbReference type="GO" id="GO:0006139">
    <property type="term" value="P:nucleobase-containing compound metabolic process"/>
    <property type="evidence" value="ECO:0007669"/>
    <property type="project" value="InterPro"/>
</dbReference>
<feature type="domain" description="3'-5' exonuclease" evidence="12">
    <location>
        <begin position="240"/>
        <end position="424"/>
    </location>
</feature>
<dbReference type="Gene3D" id="3.30.420.10">
    <property type="entry name" value="Ribonuclease H-like superfamily/Ribonuclease H"/>
    <property type="match status" value="2"/>
</dbReference>
<dbReference type="CDD" id="cd06141">
    <property type="entry name" value="WRN_exo"/>
    <property type="match status" value="1"/>
</dbReference>
<dbReference type="GO" id="GO:0046872">
    <property type="term" value="F:metal ion binding"/>
    <property type="evidence" value="ECO:0007669"/>
    <property type="project" value="UniProtKB-KW"/>
</dbReference>
<dbReference type="GO" id="GO:0008408">
    <property type="term" value="F:3'-5' exonuclease activity"/>
    <property type="evidence" value="ECO:0007669"/>
    <property type="project" value="InterPro"/>
</dbReference>
<reference evidence="13" key="1">
    <citation type="journal article" date="2014" name="PLoS ONE">
        <title>Transcriptome-Based Identification of ABC Transporters in the Western Tarnished Plant Bug Lygus hesperus.</title>
        <authorList>
            <person name="Hull J.J."/>
            <person name="Chaney K."/>
            <person name="Geib S.M."/>
            <person name="Fabrick J.A."/>
            <person name="Brent C.S."/>
            <person name="Walsh D."/>
            <person name="Lavine L.C."/>
        </authorList>
    </citation>
    <scope>NUCLEOTIDE SEQUENCE</scope>
</reference>
<proteinExistence type="inferred from homology"/>
<evidence type="ECO:0000256" key="1">
    <source>
        <dbReference type="ARBA" id="ARBA00004123"/>
    </source>
</evidence>
<protein>
    <recommendedName>
        <fullName evidence="9">3'-5' exonuclease</fullName>
    </recommendedName>
    <alternativeName>
        <fullName evidence="10">Werner Syndrome-like exonuclease</fullName>
    </alternativeName>
</protein>
<name>A0A0A9X2Z1_LYGHE</name>
<dbReference type="InterPro" id="IPR002562">
    <property type="entry name" value="3'-5'_exonuclease_dom"/>
</dbReference>
<comment type="function">
    <text evidence="11">Has exonuclease activity on both single-stranded and duplex templates bearing overhangs, but not blunt ended duplex DNA, and cleaves in a 3'-5' direction. Essential for the formation of DNA replication focal centers. Has an important role in maintaining genome stability.</text>
</comment>
<gene>
    <name evidence="13" type="primary">WRNexo</name>
    <name evidence="13" type="ORF">CM83_70284</name>
</gene>
<dbReference type="PANTHER" id="PTHR13620">
    <property type="entry name" value="3-5 EXONUCLEASE"/>
    <property type="match status" value="1"/>
</dbReference>
<keyword evidence="2" id="KW-0540">Nuclease</keyword>